<dbReference type="GO" id="GO:0016787">
    <property type="term" value="F:hydrolase activity"/>
    <property type="evidence" value="ECO:0007669"/>
    <property type="project" value="UniProtKB-KW"/>
</dbReference>
<dbReference type="KEGG" id="gog:C1280_34550"/>
<keyword evidence="3" id="KW-1185">Reference proteome</keyword>
<dbReference type="PANTHER" id="PTHR16222">
    <property type="entry name" value="ADP-RIBOSYLGLYCOHYDROLASE"/>
    <property type="match status" value="1"/>
</dbReference>
<feature type="binding site" evidence="1">
    <location>
        <position position="263"/>
    </location>
    <ligand>
        <name>Mg(2+)</name>
        <dbReference type="ChEBI" id="CHEBI:18420"/>
        <label>1</label>
    </ligand>
</feature>
<dbReference type="Proteomes" id="UP000245802">
    <property type="component" value="Chromosome"/>
</dbReference>
<evidence type="ECO:0000313" key="3">
    <source>
        <dbReference type="Proteomes" id="UP000245802"/>
    </source>
</evidence>
<organism evidence="2 3">
    <name type="scientific">Gemmata obscuriglobus</name>
    <dbReference type="NCBI Taxonomy" id="114"/>
    <lineage>
        <taxon>Bacteria</taxon>
        <taxon>Pseudomonadati</taxon>
        <taxon>Planctomycetota</taxon>
        <taxon>Planctomycetia</taxon>
        <taxon>Gemmatales</taxon>
        <taxon>Gemmataceae</taxon>
        <taxon>Gemmata</taxon>
    </lineage>
</organism>
<dbReference type="Gene3D" id="1.10.4080.10">
    <property type="entry name" value="ADP-ribosylation/Crystallin J1"/>
    <property type="match status" value="1"/>
</dbReference>
<dbReference type="RefSeq" id="WP_010037252.1">
    <property type="nucleotide sequence ID" value="NZ_CP025958.1"/>
</dbReference>
<comment type="cofactor">
    <cofactor evidence="1">
        <name>Mg(2+)</name>
        <dbReference type="ChEBI" id="CHEBI:18420"/>
    </cofactor>
    <text evidence="1">Binds 2 magnesium ions per subunit.</text>
</comment>
<sequence>MTTLDRYRGCLLGLAAGDALGTTLEFEQPGSFEPLTDMVGGGPFNLKPGEWTDDTSMALCLAESLVTRQDFDPVHQLETYCRWWLDGHLSVKGRCFDIGNATRGALALFKRNPHPFCGDPSPNAAGNGSLMRLAPVPLAFARDAEKAIHLAGESSRTTHAAAECVEACRYFAGLLLAAVSGMPKAQILNNNHEPALAHFLRSPLTGKVAQIAGGSFAVKEPPQIRGSGYVIHTLEAALWAFHGTDTFRDGALKVVNLGEDADTTGAVYGQIAGAYYGADGIPAEWRAKLAMRDLIEQRAAELHQMGLE</sequence>
<dbReference type="EMBL" id="CP025958">
    <property type="protein sequence ID" value="AWM41621.1"/>
    <property type="molecule type" value="Genomic_DNA"/>
</dbReference>
<feature type="binding site" evidence="1">
    <location>
        <position position="53"/>
    </location>
    <ligand>
        <name>Mg(2+)</name>
        <dbReference type="ChEBI" id="CHEBI:18420"/>
        <label>1</label>
    </ligand>
</feature>
<dbReference type="Pfam" id="PF03747">
    <property type="entry name" value="ADP_ribosyl_GH"/>
    <property type="match status" value="1"/>
</dbReference>
<dbReference type="PANTHER" id="PTHR16222:SF12">
    <property type="entry name" value="ADP-RIBOSYLGLYCOHYDROLASE-RELATED"/>
    <property type="match status" value="1"/>
</dbReference>
<dbReference type="AlphaFoldDB" id="A0A2Z3H9R6"/>
<protein>
    <submittedName>
        <fullName evidence="2">ADP-ribosylglycohydrolase family protein</fullName>
    </submittedName>
</protein>
<keyword evidence="1" id="KW-0479">Metal-binding</keyword>
<dbReference type="OrthoDB" id="9798107at2"/>
<accession>A0A2Z3H9R6</accession>
<feature type="binding site" evidence="1">
    <location>
        <position position="262"/>
    </location>
    <ligand>
        <name>Mg(2+)</name>
        <dbReference type="ChEBI" id="CHEBI:18420"/>
        <label>1</label>
    </ligand>
</feature>
<keyword evidence="1" id="KW-0460">Magnesium</keyword>
<dbReference type="InterPro" id="IPR036705">
    <property type="entry name" value="Ribosyl_crysJ1_sf"/>
</dbReference>
<feature type="binding site" evidence="1">
    <location>
        <position position="260"/>
    </location>
    <ligand>
        <name>Mg(2+)</name>
        <dbReference type="ChEBI" id="CHEBI:18420"/>
        <label>1</label>
    </ligand>
</feature>
<reference evidence="2 3" key="1">
    <citation type="submission" date="2018-01" db="EMBL/GenBank/DDBJ databases">
        <title>G. obscuriglobus.</title>
        <authorList>
            <person name="Franke J."/>
            <person name="Blomberg W."/>
            <person name="Selmecki A."/>
        </authorList>
    </citation>
    <scope>NUCLEOTIDE SEQUENCE [LARGE SCALE GENOMIC DNA]</scope>
    <source>
        <strain evidence="2 3">DSM 5831</strain>
    </source>
</reference>
<dbReference type="SUPFAM" id="SSF101478">
    <property type="entry name" value="ADP-ribosylglycohydrolase"/>
    <property type="match status" value="1"/>
</dbReference>
<dbReference type="InterPro" id="IPR050792">
    <property type="entry name" value="ADP-ribosylglycohydrolase"/>
</dbReference>
<evidence type="ECO:0000313" key="2">
    <source>
        <dbReference type="EMBL" id="AWM41621.1"/>
    </source>
</evidence>
<feature type="binding site" evidence="1">
    <location>
        <position position="52"/>
    </location>
    <ligand>
        <name>Mg(2+)</name>
        <dbReference type="ChEBI" id="CHEBI:18420"/>
        <label>1</label>
    </ligand>
</feature>
<gene>
    <name evidence="2" type="ORF">C1280_34550</name>
</gene>
<feature type="binding site" evidence="1">
    <location>
        <position position="54"/>
    </location>
    <ligand>
        <name>Mg(2+)</name>
        <dbReference type="ChEBI" id="CHEBI:18420"/>
        <label>1</label>
    </ligand>
</feature>
<proteinExistence type="predicted"/>
<evidence type="ECO:0000256" key="1">
    <source>
        <dbReference type="PIRSR" id="PIRSR605502-1"/>
    </source>
</evidence>
<keyword evidence="2" id="KW-0378">Hydrolase</keyword>
<dbReference type="InterPro" id="IPR005502">
    <property type="entry name" value="Ribosyl_crysJ1"/>
</dbReference>
<dbReference type="GO" id="GO:0046872">
    <property type="term" value="F:metal ion binding"/>
    <property type="evidence" value="ECO:0007669"/>
    <property type="project" value="UniProtKB-KW"/>
</dbReference>
<name>A0A2Z3H9R6_9BACT</name>